<feature type="compositionally biased region" description="Basic and acidic residues" evidence="1">
    <location>
        <begin position="1"/>
        <end position="26"/>
    </location>
</feature>
<feature type="compositionally biased region" description="Basic residues" evidence="1">
    <location>
        <begin position="35"/>
        <end position="45"/>
    </location>
</feature>
<name>A0A6L9QTX5_9ACTN</name>
<sequence>MPRAQIKDEKTYQKLRDKGESKEKSARIANASANRGKKNVGRKGGKNPSYDDWTKDELLDRAREIGIEGRSSMNKSELVKALRDH</sequence>
<comment type="caution">
    <text evidence="2">The sequence shown here is derived from an EMBL/GenBank/DDBJ whole genome shotgun (WGS) entry which is preliminary data.</text>
</comment>
<accession>A0A6L9QTX5</accession>
<reference evidence="2 3" key="1">
    <citation type="submission" date="2020-01" db="EMBL/GenBank/DDBJ databases">
        <title>Insect and environment-associated Actinomycetes.</title>
        <authorList>
            <person name="Currrie C."/>
            <person name="Chevrette M."/>
            <person name="Carlson C."/>
            <person name="Stubbendieck R."/>
            <person name="Wendt-Pienkowski E."/>
        </authorList>
    </citation>
    <scope>NUCLEOTIDE SEQUENCE [LARGE SCALE GENOMIC DNA]</scope>
    <source>
        <strain evidence="2 3">SID10258</strain>
    </source>
</reference>
<dbReference type="RefSeq" id="WP_163063026.1">
    <property type="nucleotide sequence ID" value="NZ_JAAGLI010001064.1"/>
</dbReference>
<dbReference type="AlphaFoldDB" id="A0A6L9QTX5"/>
<evidence type="ECO:0000313" key="2">
    <source>
        <dbReference type="EMBL" id="NEA28586.1"/>
    </source>
</evidence>
<proteinExistence type="predicted"/>
<dbReference type="Proteomes" id="UP000475532">
    <property type="component" value="Unassembled WGS sequence"/>
</dbReference>
<protein>
    <submittedName>
        <fullName evidence="2">Rho termination factor</fullName>
    </submittedName>
</protein>
<feature type="region of interest" description="Disordered" evidence="1">
    <location>
        <begin position="1"/>
        <end position="55"/>
    </location>
</feature>
<evidence type="ECO:0000313" key="3">
    <source>
        <dbReference type="Proteomes" id="UP000475532"/>
    </source>
</evidence>
<evidence type="ECO:0000256" key="1">
    <source>
        <dbReference type="SAM" id="MobiDB-lite"/>
    </source>
</evidence>
<dbReference type="InterPro" id="IPR055642">
    <property type="entry name" value="DUF7218"/>
</dbReference>
<organism evidence="2 3">
    <name type="scientific">Actinomadura bangladeshensis</name>
    <dbReference type="NCBI Taxonomy" id="453573"/>
    <lineage>
        <taxon>Bacteria</taxon>
        <taxon>Bacillati</taxon>
        <taxon>Actinomycetota</taxon>
        <taxon>Actinomycetes</taxon>
        <taxon>Streptosporangiales</taxon>
        <taxon>Thermomonosporaceae</taxon>
        <taxon>Actinomadura</taxon>
    </lineage>
</organism>
<dbReference type="Pfam" id="PF23855">
    <property type="entry name" value="DUF7218"/>
    <property type="match status" value="1"/>
</dbReference>
<gene>
    <name evidence="2" type="ORF">G3I70_39730</name>
</gene>
<dbReference type="EMBL" id="JAAGLI010001064">
    <property type="protein sequence ID" value="NEA28586.1"/>
    <property type="molecule type" value="Genomic_DNA"/>
</dbReference>